<dbReference type="Proteomes" id="UP000831701">
    <property type="component" value="Chromosome 12"/>
</dbReference>
<gene>
    <name evidence="1" type="ORF">L3Q82_010322</name>
</gene>
<reference evidence="1" key="1">
    <citation type="submission" date="2022-04" db="EMBL/GenBank/DDBJ databases">
        <title>Jade perch genome.</title>
        <authorList>
            <person name="Chao B."/>
        </authorList>
    </citation>
    <scope>NUCLEOTIDE SEQUENCE</scope>
    <source>
        <strain evidence="1">CB-2022</strain>
    </source>
</reference>
<evidence type="ECO:0000313" key="1">
    <source>
        <dbReference type="EMBL" id="KAI3365227.1"/>
    </source>
</evidence>
<comment type="caution">
    <text evidence="1">The sequence shown here is derived from an EMBL/GenBank/DDBJ whole genome shotgun (WGS) entry which is preliminary data.</text>
</comment>
<feature type="non-terminal residue" evidence="1">
    <location>
        <position position="974"/>
    </location>
</feature>
<protein>
    <submittedName>
        <fullName evidence="1">Uncharacterized protein</fullName>
    </submittedName>
</protein>
<sequence length="974" mass="108756">MRRREPRRTGLCEHHARCEMPADRCSVCTVRRDGDETCNITLILHLRVGFLLRALSRPPVASSAGLRGWGSLEGRLPPAEEVVQPKRLLHQIHSQEELLHSRLDTRVKNHTAGAQPIHLAQSSFLVEAFGASFILDLELNHNLLSTDYVERHYEEDGQLSQNMALRVSIMSFYFKYFFVCIHVYRDIARDLYTLKVCTVAAQFMINAIYKRFDECSKYIHQMDHYESFVSARDAFILYDELEGLQQEEVKDSQKVQDVDDKVQFSRTLCGIVVTDILQSTHQGGEHCYYHGHVRRLPGSWAALSTCHGLRGMFSDGNFSYGIEPVGSGEEQNDHIVYRMPDIDLFAPPCPGHKQQQETYPQPEGAGKRPSRSHGVNSNTWRLSWGAISKPTPAWPPLTLGNSRVVEGPAPLKELGSRAQAMRGGCSVNGTEPEGQTRGHSEGDGELKDGDDWSEEEKPVFTEGLRRSKRQVRRGQRTVQTETKYIELMVVNDHELFVQLRRSATQTKNFAKAVVNMADAIYKEQLNTRIVLVAMETWSSENRVSVGDNALLTLRDFMKYRKESIKERCDTVHLFSGRTFMSSRSEAAYIGGICSITRGGGINEFGSVGPMAITLCQSLGQNIGMLRNKERLAAGDCRCPDPWLGCIMEDTGYYLPRKFSRCSIDEYLRFLQQGGGSCLFNKPSQLLDPPECGNGYVEQGEECDCGSLVECARSGANCCKKCTLTHNAMCSNGLCCRDCKYELRGATCRDAVNDCDIAETCTGDSSQCPHNVHKLDGYMCNAGQGRCYGGRCKTRDGQCRTLWGYNSADRFCYEKLNSEGTEKGNCGPDSSGQGWVQCNKQDVLCGLLLCTNLTEKPRFGELQGKITSLTIHHQNRYLDCRGGHAVLDDGLDLGYVEDGTPCGPNMMCLERRCLPVTTFNLSTCPGSSPSRICSHHGTCSNEVKCICDPDYTGKDCSVFDPIPIPTPPEGPEKYR</sequence>
<organism evidence="1 2">
    <name type="scientific">Scortum barcoo</name>
    <name type="common">barcoo grunter</name>
    <dbReference type="NCBI Taxonomy" id="214431"/>
    <lineage>
        <taxon>Eukaryota</taxon>
        <taxon>Metazoa</taxon>
        <taxon>Chordata</taxon>
        <taxon>Craniata</taxon>
        <taxon>Vertebrata</taxon>
        <taxon>Euteleostomi</taxon>
        <taxon>Actinopterygii</taxon>
        <taxon>Neopterygii</taxon>
        <taxon>Teleostei</taxon>
        <taxon>Neoteleostei</taxon>
        <taxon>Acanthomorphata</taxon>
        <taxon>Eupercaria</taxon>
        <taxon>Centrarchiformes</taxon>
        <taxon>Terapontoidei</taxon>
        <taxon>Terapontidae</taxon>
        <taxon>Scortum</taxon>
    </lineage>
</organism>
<name>A0ACB8WD64_9TELE</name>
<evidence type="ECO:0000313" key="2">
    <source>
        <dbReference type="Proteomes" id="UP000831701"/>
    </source>
</evidence>
<accession>A0ACB8WD64</accession>
<dbReference type="EMBL" id="CM041542">
    <property type="protein sequence ID" value="KAI3365227.1"/>
    <property type="molecule type" value="Genomic_DNA"/>
</dbReference>
<keyword evidence="2" id="KW-1185">Reference proteome</keyword>
<proteinExistence type="predicted"/>